<feature type="domain" description="LysM" evidence="4">
    <location>
        <begin position="79"/>
        <end position="116"/>
    </location>
</feature>
<feature type="domain" description="LysM" evidence="4">
    <location>
        <begin position="24"/>
        <end position="68"/>
    </location>
</feature>
<feature type="non-terminal residue" evidence="5">
    <location>
        <position position="116"/>
    </location>
</feature>
<keyword evidence="3" id="KW-0732">Signal</keyword>
<dbReference type="InterPro" id="IPR036779">
    <property type="entry name" value="LysM_dom_sf"/>
</dbReference>
<keyword evidence="2" id="KW-0843">Virulence</keyword>
<reference evidence="5 6" key="1">
    <citation type="submission" date="2014-10" db="EMBL/GenBank/DDBJ databases">
        <title>Draft genome of the hookworm Ancylostoma caninum.</title>
        <authorList>
            <person name="Mitreva M."/>
        </authorList>
    </citation>
    <scope>NUCLEOTIDE SEQUENCE [LARGE SCALE GENOMIC DNA]</scope>
    <source>
        <strain evidence="5 6">Baltimore</strain>
    </source>
</reference>
<evidence type="ECO:0000259" key="4">
    <source>
        <dbReference type="PROSITE" id="PS51782"/>
    </source>
</evidence>
<dbReference type="PROSITE" id="PS51782">
    <property type="entry name" value="LYSM"/>
    <property type="match status" value="2"/>
</dbReference>
<comment type="caution">
    <text evidence="5">The sequence shown here is derived from an EMBL/GenBank/DDBJ whole genome shotgun (WGS) entry which is preliminary data.</text>
</comment>
<evidence type="ECO:0000313" key="5">
    <source>
        <dbReference type="EMBL" id="RCN33357.1"/>
    </source>
</evidence>
<dbReference type="InterPro" id="IPR052210">
    <property type="entry name" value="LysM1-like"/>
</dbReference>
<evidence type="ECO:0000313" key="6">
    <source>
        <dbReference type="Proteomes" id="UP000252519"/>
    </source>
</evidence>
<organism evidence="5 6">
    <name type="scientific">Ancylostoma caninum</name>
    <name type="common">Dog hookworm</name>
    <dbReference type="NCBI Taxonomy" id="29170"/>
    <lineage>
        <taxon>Eukaryota</taxon>
        <taxon>Metazoa</taxon>
        <taxon>Ecdysozoa</taxon>
        <taxon>Nematoda</taxon>
        <taxon>Chromadorea</taxon>
        <taxon>Rhabditida</taxon>
        <taxon>Rhabditina</taxon>
        <taxon>Rhabditomorpha</taxon>
        <taxon>Strongyloidea</taxon>
        <taxon>Ancylostomatidae</taxon>
        <taxon>Ancylostomatinae</taxon>
        <taxon>Ancylostoma</taxon>
    </lineage>
</organism>
<dbReference type="Proteomes" id="UP000252519">
    <property type="component" value="Unassembled WGS sequence"/>
</dbReference>
<keyword evidence="1" id="KW-0147">Chitin-binding</keyword>
<dbReference type="PANTHER" id="PTHR34997:SF1">
    <property type="entry name" value="PEPTIDOGLYCAN-BINDING LYSIN DOMAIN"/>
    <property type="match status" value="1"/>
</dbReference>
<dbReference type="AlphaFoldDB" id="A0A368FSZ4"/>
<dbReference type="GO" id="GO:0008061">
    <property type="term" value="F:chitin binding"/>
    <property type="evidence" value="ECO:0007669"/>
    <property type="project" value="UniProtKB-KW"/>
</dbReference>
<dbReference type="PANTHER" id="PTHR34997">
    <property type="entry name" value="AM15"/>
    <property type="match status" value="1"/>
</dbReference>
<feature type="chain" id="PRO_5016795085" evidence="3">
    <location>
        <begin position="20"/>
        <end position="116"/>
    </location>
</feature>
<gene>
    <name evidence="5" type="ORF">ANCCAN_20814</name>
</gene>
<dbReference type="OrthoDB" id="5853467at2759"/>
<dbReference type="InterPro" id="IPR018392">
    <property type="entry name" value="LysM"/>
</dbReference>
<keyword evidence="6" id="KW-1185">Reference proteome</keyword>
<name>A0A368FSZ4_ANCCA</name>
<dbReference type="Gene3D" id="3.10.350.10">
    <property type="entry name" value="LysM domain"/>
    <property type="match status" value="2"/>
</dbReference>
<evidence type="ECO:0000256" key="3">
    <source>
        <dbReference type="SAM" id="SignalP"/>
    </source>
</evidence>
<dbReference type="EMBL" id="JOJR01000934">
    <property type="protein sequence ID" value="RCN33357.1"/>
    <property type="molecule type" value="Genomic_DNA"/>
</dbReference>
<dbReference type="CDD" id="cd00118">
    <property type="entry name" value="LysM"/>
    <property type="match status" value="2"/>
</dbReference>
<dbReference type="STRING" id="29170.A0A368FSZ4"/>
<dbReference type="SMART" id="SM00257">
    <property type="entry name" value="LysM"/>
    <property type="match status" value="1"/>
</dbReference>
<protein>
    <submittedName>
        <fullName evidence="5">LysM domain protein</fullName>
    </submittedName>
</protein>
<evidence type="ECO:0000256" key="1">
    <source>
        <dbReference type="ARBA" id="ARBA00022669"/>
    </source>
</evidence>
<accession>A0A368FSZ4</accession>
<dbReference type="SUPFAM" id="SSF54106">
    <property type="entry name" value="LysM domain"/>
    <property type="match status" value="2"/>
</dbReference>
<evidence type="ECO:0000256" key="2">
    <source>
        <dbReference type="ARBA" id="ARBA00023026"/>
    </source>
</evidence>
<feature type="signal peptide" evidence="3">
    <location>
        <begin position="1"/>
        <end position="19"/>
    </location>
</feature>
<dbReference type="Pfam" id="PF01476">
    <property type="entry name" value="LysM"/>
    <property type="match status" value="2"/>
</dbReference>
<proteinExistence type="predicted"/>
<sequence length="116" mass="13054">MLRLTSLVLYLALVDVAKPDSCSSWYRIQSGDYCYKIWTDNGLTEQQLLALNPGLNCNALNIGDSVCLAERAGLPTCTAWHAVQSGEYCYLIRTQYQLSERQFNELNPNLDCNALQ</sequence>